<feature type="short sequence motif" description="Histidine triad motif" evidence="2 3">
    <location>
        <begin position="104"/>
        <end position="108"/>
    </location>
</feature>
<organism evidence="5 6">
    <name type="scientific">Mesobacillus selenatarsenatis</name>
    <dbReference type="NCBI Taxonomy" id="388741"/>
    <lineage>
        <taxon>Bacteria</taxon>
        <taxon>Bacillati</taxon>
        <taxon>Bacillota</taxon>
        <taxon>Bacilli</taxon>
        <taxon>Bacillales</taxon>
        <taxon>Bacillaceae</taxon>
        <taxon>Mesobacillus</taxon>
    </lineage>
</organism>
<feature type="active site" description="Tele-AMP-histidine intermediate" evidence="1">
    <location>
        <position position="106"/>
    </location>
</feature>
<dbReference type="SUPFAM" id="SSF54197">
    <property type="entry name" value="HIT-like"/>
    <property type="match status" value="1"/>
</dbReference>
<evidence type="ECO:0000256" key="2">
    <source>
        <dbReference type="PIRSR" id="PIRSR601310-3"/>
    </source>
</evidence>
<comment type="caution">
    <text evidence="5">The sequence shown here is derived from an EMBL/GenBank/DDBJ whole genome shotgun (WGS) entry which is preliminary data.</text>
</comment>
<dbReference type="InterPro" id="IPR001310">
    <property type="entry name" value="Histidine_triad_HIT"/>
</dbReference>
<dbReference type="InterPro" id="IPR036265">
    <property type="entry name" value="HIT-like_sf"/>
</dbReference>
<gene>
    <name evidence="5" type="ORF">GWK17_11575</name>
</gene>
<evidence type="ECO:0000313" key="6">
    <source>
        <dbReference type="Proteomes" id="UP000587942"/>
    </source>
</evidence>
<protein>
    <submittedName>
        <fullName evidence="5">HIT family protein</fullName>
    </submittedName>
</protein>
<accession>A0A846TH39</accession>
<dbReference type="PANTHER" id="PTHR23089">
    <property type="entry name" value="HISTIDINE TRIAD HIT PROTEIN"/>
    <property type="match status" value="1"/>
</dbReference>
<dbReference type="RefSeq" id="WP_167832533.1">
    <property type="nucleotide sequence ID" value="NZ_JAAVUM010000007.1"/>
</dbReference>
<name>A0A846TH39_9BACI</name>
<dbReference type="Gene3D" id="3.30.428.10">
    <property type="entry name" value="HIT-like"/>
    <property type="match status" value="1"/>
</dbReference>
<evidence type="ECO:0000256" key="1">
    <source>
        <dbReference type="PIRSR" id="PIRSR601310-1"/>
    </source>
</evidence>
<evidence type="ECO:0000313" key="5">
    <source>
        <dbReference type="EMBL" id="NKE06099.1"/>
    </source>
</evidence>
<dbReference type="AlphaFoldDB" id="A0A846TH39"/>
<dbReference type="Proteomes" id="UP000587942">
    <property type="component" value="Unassembled WGS sequence"/>
</dbReference>
<reference evidence="5 6" key="1">
    <citation type="submission" date="2020-03" db="EMBL/GenBank/DDBJ databases">
        <authorList>
            <person name="Sun Q."/>
        </authorList>
    </citation>
    <scope>NUCLEOTIDE SEQUENCE [LARGE SCALE GENOMIC DNA]</scope>
    <source>
        <strain evidence="5 6">KACC 21451</strain>
    </source>
</reference>
<dbReference type="InterPro" id="IPR011146">
    <property type="entry name" value="HIT-like"/>
</dbReference>
<dbReference type="EMBL" id="JAAVUM010000007">
    <property type="protein sequence ID" value="NKE06099.1"/>
    <property type="molecule type" value="Genomic_DNA"/>
</dbReference>
<dbReference type="Pfam" id="PF01230">
    <property type="entry name" value="HIT"/>
    <property type="match status" value="1"/>
</dbReference>
<sequence>MTGDQKRQDFYCEEVLSAKTPVEKVYETEQSLAFYHTRPYYEVHIVVIPKKHILSFLTVSNEEAEILNDVLRVVRQVASRLEKDFGACTISTNIGNYQSNKHMHWHVHFGSRIRDEQGYLLDDQEKNNDF</sequence>
<proteinExistence type="predicted"/>
<dbReference type="PROSITE" id="PS51084">
    <property type="entry name" value="HIT_2"/>
    <property type="match status" value="1"/>
</dbReference>
<dbReference type="GO" id="GO:0003824">
    <property type="term" value="F:catalytic activity"/>
    <property type="evidence" value="ECO:0007669"/>
    <property type="project" value="InterPro"/>
</dbReference>
<dbReference type="PRINTS" id="PR00332">
    <property type="entry name" value="HISTRIAD"/>
</dbReference>
<evidence type="ECO:0000256" key="3">
    <source>
        <dbReference type="PROSITE-ProRule" id="PRU00464"/>
    </source>
</evidence>
<feature type="domain" description="HIT" evidence="4">
    <location>
        <begin position="11"/>
        <end position="119"/>
    </location>
</feature>
<evidence type="ECO:0000259" key="4">
    <source>
        <dbReference type="PROSITE" id="PS51084"/>
    </source>
</evidence>